<dbReference type="EMBL" id="JBHTLI010000001">
    <property type="protein sequence ID" value="MFD1095155.1"/>
    <property type="molecule type" value="Genomic_DNA"/>
</dbReference>
<comment type="caution">
    <text evidence="3">The sequence shown here is derived from an EMBL/GenBank/DDBJ whole genome shotgun (WGS) entry which is preliminary data.</text>
</comment>
<evidence type="ECO:0000313" key="3">
    <source>
        <dbReference type="EMBL" id="MFD1095155.1"/>
    </source>
</evidence>
<evidence type="ECO:0000313" key="4">
    <source>
        <dbReference type="Proteomes" id="UP001597131"/>
    </source>
</evidence>
<keyword evidence="1" id="KW-0472">Membrane</keyword>
<keyword evidence="4" id="KW-1185">Reference proteome</keyword>
<dbReference type="InterPro" id="IPR013099">
    <property type="entry name" value="K_chnl_dom"/>
</dbReference>
<feature type="domain" description="Potassium channel" evidence="2">
    <location>
        <begin position="74"/>
        <end position="152"/>
    </location>
</feature>
<dbReference type="Gene3D" id="1.10.287.70">
    <property type="match status" value="1"/>
</dbReference>
<gene>
    <name evidence="3" type="ORF">ACFQ3Q_05295</name>
</gene>
<dbReference type="Proteomes" id="UP001597131">
    <property type="component" value="Unassembled WGS sequence"/>
</dbReference>
<reference evidence="4" key="1">
    <citation type="journal article" date="2019" name="Int. J. Syst. Evol. Microbiol.">
        <title>The Global Catalogue of Microorganisms (GCM) 10K type strain sequencing project: providing services to taxonomists for standard genome sequencing and annotation.</title>
        <authorList>
            <consortium name="The Broad Institute Genomics Platform"/>
            <consortium name="The Broad Institute Genome Sequencing Center for Infectious Disease"/>
            <person name="Wu L."/>
            <person name="Ma J."/>
        </authorList>
    </citation>
    <scope>NUCLEOTIDE SEQUENCE [LARGE SCALE GENOMIC DNA]</scope>
    <source>
        <strain evidence="4">CCUG 64793</strain>
    </source>
</reference>
<sequence length="324" mass="36701">MGETFYLISGTILLVLLIYDFFFTTLSGSGAGLISRPIAFFSHWIIKHSAAFFGRRVYSFSGMFVNLMVLAVWIFIIWIGLYFIFSSDPAGLTNGSGRIANSVERLYYTGYTLSTLGLGDFQPKTSSFKILTSLFSFFGFIFFTSSMTYLISVSAAVTTKRSLARSIQNLGKTPQEIATTFLNLNQSYSSQQIATLQELIDRHAVNHQAYPVVHFYSHRTPEICLSINITRLDEALSILLSSKEAERLHNELRVLRRAVTQFLNHIDKHYSRSIIKTATHSLPLPYQVKGEDSEEMHYRRSILGGLLQSESFTWKDVSAKEDEE</sequence>
<protein>
    <submittedName>
        <fullName evidence="3">Ion channel</fullName>
    </submittedName>
</protein>
<proteinExistence type="predicted"/>
<feature type="transmembrane region" description="Helical" evidence="1">
    <location>
        <begin position="6"/>
        <end position="26"/>
    </location>
</feature>
<evidence type="ECO:0000256" key="1">
    <source>
        <dbReference type="SAM" id="Phobius"/>
    </source>
</evidence>
<dbReference type="RefSeq" id="WP_380743652.1">
    <property type="nucleotide sequence ID" value="NZ_JBHTLI010000001.1"/>
</dbReference>
<dbReference type="Pfam" id="PF07885">
    <property type="entry name" value="Ion_trans_2"/>
    <property type="match status" value="1"/>
</dbReference>
<keyword evidence="1" id="KW-1133">Transmembrane helix</keyword>
<evidence type="ECO:0000259" key="2">
    <source>
        <dbReference type="Pfam" id="PF07885"/>
    </source>
</evidence>
<name>A0ABW3NQ71_9FLAO</name>
<accession>A0ABW3NQ71</accession>
<organism evidence="3 4">
    <name type="scientific">Salegentibacter chungangensis</name>
    <dbReference type="NCBI Taxonomy" id="1335724"/>
    <lineage>
        <taxon>Bacteria</taxon>
        <taxon>Pseudomonadati</taxon>
        <taxon>Bacteroidota</taxon>
        <taxon>Flavobacteriia</taxon>
        <taxon>Flavobacteriales</taxon>
        <taxon>Flavobacteriaceae</taxon>
        <taxon>Salegentibacter</taxon>
    </lineage>
</organism>
<dbReference type="SUPFAM" id="SSF81324">
    <property type="entry name" value="Voltage-gated potassium channels"/>
    <property type="match status" value="1"/>
</dbReference>
<feature type="transmembrane region" description="Helical" evidence="1">
    <location>
        <begin position="64"/>
        <end position="85"/>
    </location>
</feature>
<keyword evidence="1" id="KW-0812">Transmembrane</keyword>
<feature type="transmembrane region" description="Helical" evidence="1">
    <location>
        <begin position="134"/>
        <end position="157"/>
    </location>
</feature>